<keyword evidence="9" id="KW-0479">Metal-binding</keyword>
<keyword evidence="8" id="KW-0949">S-adenosyl-L-methionine</keyword>
<keyword evidence="6" id="KW-0489">Methyltransferase</keyword>
<dbReference type="GO" id="GO:0005737">
    <property type="term" value="C:cytoplasm"/>
    <property type="evidence" value="ECO:0007669"/>
    <property type="project" value="UniProtKB-SubCell"/>
</dbReference>
<dbReference type="GO" id="GO:0046872">
    <property type="term" value="F:metal ion binding"/>
    <property type="evidence" value="ECO:0007669"/>
    <property type="project" value="UniProtKB-KW"/>
</dbReference>
<evidence type="ECO:0000256" key="11">
    <source>
        <dbReference type="ARBA" id="ARBA00023014"/>
    </source>
</evidence>
<dbReference type="InterPro" id="IPR058240">
    <property type="entry name" value="rSAM_sf"/>
</dbReference>
<dbReference type="GO" id="GO:0030488">
    <property type="term" value="P:tRNA methylation"/>
    <property type="evidence" value="ECO:0007669"/>
    <property type="project" value="TreeGrafter"/>
</dbReference>
<dbReference type="InterPro" id="IPR040072">
    <property type="entry name" value="Methyltransferase_A"/>
</dbReference>
<name>A0A6N7Q072_9BACT</name>
<evidence type="ECO:0000256" key="2">
    <source>
        <dbReference type="ARBA" id="ARBA00004496"/>
    </source>
</evidence>
<dbReference type="InterPro" id="IPR013785">
    <property type="entry name" value="Aldolase_TIM"/>
</dbReference>
<dbReference type="CDD" id="cd01335">
    <property type="entry name" value="Radical_SAM"/>
    <property type="match status" value="1"/>
</dbReference>
<dbReference type="SFLD" id="SFLDS00029">
    <property type="entry name" value="Radical_SAM"/>
    <property type="match status" value="1"/>
</dbReference>
<dbReference type="SFLD" id="SFLDG01062">
    <property type="entry name" value="methyltransferase_(Class_A)"/>
    <property type="match status" value="1"/>
</dbReference>
<keyword evidence="7" id="KW-0808">Transferase</keyword>
<evidence type="ECO:0000256" key="10">
    <source>
        <dbReference type="ARBA" id="ARBA00023004"/>
    </source>
</evidence>
<dbReference type="InterPro" id="IPR007197">
    <property type="entry name" value="rSAM"/>
</dbReference>
<dbReference type="GO" id="GO:0051539">
    <property type="term" value="F:4 iron, 4 sulfur cluster binding"/>
    <property type="evidence" value="ECO:0007669"/>
    <property type="project" value="UniProtKB-KW"/>
</dbReference>
<dbReference type="Proteomes" id="UP000440224">
    <property type="component" value="Unassembled WGS sequence"/>
</dbReference>
<gene>
    <name evidence="14" type="ORF">GF068_28985</name>
</gene>
<comment type="subcellular location">
    <subcellularLocation>
        <location evidence="2">Cytoplasm</location>
    </subcellularLocation>
</comment>
<evidence type="ECO:0000259" key="13">
    <source>
        <dbReference type="PROSITE" id="PS51918"/>
    </source>
</evidence>
<organism evidence="14 15">
    <name type="scientific">Polyangium spumosum</name>
    <dbReference type="NCBI Taxonomy" id="889282"/>
    <lineage>
        <taxon>Bacteria</taxon>
        <taxon>Pseudomonadati</taxon>
        <taxon>Myxococcota</taxon>
        <taxon>Polyangia</taxon>
        <taxon>Polyangiales</taxon>
        <taxon>Polyangiaceae</taxon>
        <taxon>Polyangium</taxon>
    </lineage>
</organism>
<evidence type="ECO:0000256" key="4">
    <source>
        <dbReference type="ARBA" id="ARBA00022485"/>
    </source>
</evidence>
<dbReference type="PANTHER" id="PTHR30544:SF5">
    <property type="entry name" value="RADICAL SAM CORE DOMAIN-CONTAINING PROTEIN"/>
    <property type="match status" value="1"/>
</dbReference>
<feature type="domain" description="Radical SAM core" evidence="13">
    <location>
        <begin position="146"/>
        <end position="379"/>
    </location>
</feature>
<dbReference type="GO" id="GO:0070475">
    <property type="term" value="P:rRNA base methylation"/>
    <property type="evidence" value="ECO:0007669"/>
    <property type="project" value="TreeGrafter"/>
</dbReference>
<evidence type="ECO:0000313" key="15">
    <source>
        <dbReference type="Proteomes" id="UP000440224"/>
    </source>
</evidence>
<accession>A0A6N7Q072</accession>
<evidence type="ECO:0000256" key="1">
    <source>
        <dbReference type="ARBA" id="ARBA00001966"/>
    </source>
</evidence>
<dbReference type="InterPro" id="IPR004383">
    <property type="entry name" value="rRNA_lsu_MTrfase_RlmN/Cfr"/>
</dbReference>
<dbReference type="PANTHER" id="PTHR30544">
    <property type="entry name" value="23S RRNA METHYLTRANSFERASE"/>
    <property type="match status" value="1"/>
</dbReference>
<protein>
    <submittedName>
        <fullName evidence="14">Radical SAM protein</fullName>
    </submittedName>
</protein>
<comment type="similarity">
    <text evidence="3">Belongs to the radical SAM superfamily. RlmN family.</text>
</comment>
<dbReference type="SFLD" id="SFLDF00275">
    <property type="entry name" value="adenosine_C2_methyltransferase"/>
    <property type="match status" value="1"/>
</dbReference>
<evidence type="ECO:0000256" key="6">
    <source>
        <dbReference type="ARBA" id="ARBA00022603"/>
    </source>
</evidence>
<keyword evidence="5" id="KW-0963">Cytoplasm</keyword>
<keyword evidence="4" id="KW-0004">4Fe-4S</keyword>
<evidence type="ECO:0000256" key="8">
    <source>
        <dbReference type="ARBA" id="ARBA00022691"/>
    </source>
</evidence>
<evidence type="ECO:0000256" key="5">
    <source>
        <dbReference type="ARBA" id="ARBA00022490"/>
    </source>
</evidence>
<proteinExistence type="inferred from homology"/>
<keyword evidence="15" id="KW-1185">Reference proteome</keyword>
<reference evidence="14 15" key="1">
    <citation type="submission" date="2019-10" db="EMBL/GenBank/DDBJ databases">
        <title>A soil myxobacterium in the family Polyangiaceae.</title>
        <authorList>
            <person name="Li Y."/>
            <person name="Wang J."/>
        </authorList>
    </citation>
    <scope>NUCLEOTIDE SEQUENCE [LARGE SCALE GENOMIC DNA]</scope>
    <source>
        <strain evidence="14 15">DSM 14734</strain>
    </source>
</reference>
<keyword evidence="12" id="KW-1015">Disulfide bond</keyword>
<dbReference type="EMBL" id="WJIE01000009">
    <property type="protein sequence ID" value="MRG95925.1"/>
    <property type="molecule type" value="Genomic_DNA"/>
</dbReference>
<dbReference type="PROSITE" id="PS51918">
    <property type="entry name" value="RADICAL_SAM"/>
    <property type="match status" value="1"/>
</dbReference>
<comment type="caution">
    <text evidence="14">The sequence shown here is derived from an EMBL/GenBank/DDBJ whole genome shotgun (WGS) entry which is preliminary data.</text>
</comment>
<dbReference type="GO" id="GO:0008173">
    <property type="term" value="F:RNA methyltransferase activity"/>
    <property type="evidence" value="ECO:0007669"/>
    <property type="project" value="InterPro"/>
</dbReference>
<evidence type="ECO:0000256" key="9">
    <source>
        <dbReference type="ARBA" id="ARBA00022723"/>
    </source>
</evidence>
<dbReference type="AlphaFoldDB" id="A0A6N7Q072"/>
<keyword evidence="10" id="KW-0408">Iron</keyword>
<evidence type="ECO:0000256" key="7">
    <source>
        <dbReference type="ARBA" id="ARBA00022679"/>
    </source>
</evidence>
<evidence type="ECO:0000256" key="3">
    <source>
        <dbReference type="ARBA" id="ARBA00007544"/>
    </source>
</evidence>
<dbReference type="Gene3D" id="3.20.20.70">
    <property type="entry name" value="Aldolase class I"/>
    <property type="match status" value="1"/>
</dbReference>
<dbReference type="SUPFAM" id="SSF102114">
    <property type="entry name" value="Radical SAM enzymes"/>
    <property type="match status" value="1"/>
</dbReference>
<keyword evidence="11" id="KW-0411">Iron-sulfur</keyword>
<evidence type="ECO:0000313" key="14">
    <source>
        <dbReference type="EMBL" id="MRG95925.1"/>
    </source>
</evidence>
<evidence type="ECO:0000256" key="12">
    <source>
        <dbReference type="ARBA" id="ARBA00023157"/>
    </source>
</evidence>
<dbReference type="Pfam" id="PF04055">
    <property type="entry name" value="Radical_SAM"/>
    <property type="match status" value="1"/>
</dbReference>
<sequence length="406" mass="43420">MRLGHAGCRAGPRRSNRTAVDVLDKRGGIPLVSRAARGDTLLASHDAGSLTERLVARGGSPSAARSAAARIVRHAFSRDDAAEIPWGRSTFADLGIGAWAHEALDALDPAPALTLHERAPAEDGTIRLLFRARADGALVESVLIPGPGRTTLCISSQVGCARACAFCETGRLGLERQLAAGEIIDQVRLARAIFHEAGGAPPLSNLVFMGMGEPFDNLPEVLRALRLLTDDRAFGFAPSRVTVSTVGVADKLPAFFAGTRAELAVSLNAPDDERRRTIMPINTRFPLAALRDAIVGALPPGRRVLFEYVLFDRWNDAPEDADLLAAYVRPIRCRVNVIPCNPGPDPSLRPPTQERLDAFVARLSSHGVTTLVRRPRGRDVGGACGQLAGARRAERTFSLATPKLPT</sequence>
<comment type="cofactor">
    <cofactor evidence="1">
        <name>[4Fe-4S] cluster</name>
        <dbReference type="ChEBI" id="CHEBI:49883"/>
    </cofactor>
</comment>